<evidence type="ECO:0000256" key="3">
    <source>
        <dbReference type="SAM" id="SignalP"/>
    </source>
</evidence>
<comment type="caution">
    <text evidence="5">The sequence shown here is derived from an EMBL/GenBank/DDBJ whole genome shotgun (WGS) entry which is preliminary data.</text>
</comment>
<dbReference type="Pfam" id="PF11992">
    <property type="entry name" value="TgpA_N"/>
    <property type="match status" value="1"/>
</dbReference>
<accession>A0A4R5CAG7</accession>
<protein>
    <submittedName>
        <fullName evidence="5">Transglutaminase domain-containing protein</fullName>
    </submittedName>
</protein>
<organism evidence="5 6">
    <name type="scientific">Jiangella asiatica</name>
    <dbReference type="NCBI Taxonomy" id="2530372"/>
    <lineage>
        <taxon>Bacteria</taxon>
        <taxon>Bacillati</taxon>
        <taxon>Actinomycetota</taxon>
        <taxon>Actinomycetes</taxon>
        <taxon>Jiangellales</taxon>
        <taxon>Jiangellaceae</taxon>
        <taxon>Jiangella</taxon>
    </lineage>
</organism>
<dbReference type="OrthoDB" id="9804023at2"/>
<proteinExistence type="predicted"/>
<gene>
    <name evidence="5" type="ORF">E1269_31085</name>
</gene>
<evidence type="ECO:0000256" key="2">
    <source>
        <dbReference type="SAM" id="Phobius"/>
    </source>
</evidence>
<feature type="chain" id="PRO_5038881543" evidence="3">
    <location>
        <begin position="24"/>
        <end position="766"/>
    </location>
</feature>
<dbReference type="SUPFAM" id="SSF54001">
    <property type="entry name" value="Cysteine proteinases"/>
    <property type="match status" value="1"/>
</dbReference>
<evidence type="ECO:0000313" key="6">
    <source>
        <dbReference type="Proteomes" id="UP000294739"/>
    </source>
</evidence>
<dbReference type="AlphaFoldDB" id="A0A4R5CAG7"/>
<dbReference type="EMBL" id="SMKZ01000089">
    <property type="protein sequence ID" value="TDD95696.1"/>
    <property type="molecule type" value="Genomic_DNA"/>
</dbReference>
<feature type="transmembrane region" description="Helical" evidence="2">
    <location>
        <begin position="61"/>
        <end position="83"/>
    </location>
</feature>
<feature type="signal peptide" evidence="3">
    <location>
        <begin position="1"/>
        <end position="23"/>
    </location>
</feature>
<dbReference type="PANTHER" id="PTHR42736">
    <property type="entry name" value="PROTEIN-GLUTAMINE GAMMA-GLUTAMYLTRANSFERASE"/>
    <property type="match status" value="1"/>
</dbReference>
<keyword evidence="3" id="KW-0732">Signal</keyword>
<name>A0A4R5CAG7_9ACTN</name>
<dbReference type="Pfam" id="PF01841">
    <property type="entry name" value="Transglut_core"/>
    <property type="match status" value="1"/>
</dbReference>
<dbReference type="InterPro" id="IPR002931">
    <property type="entry name" value="Transglutaminase-like"/>
</dbReference>
<evidence type="ECO:0000313" key="5">
    <source>
        <dbReference type="EMBL" id="TDD95696.1"/>
    </source>
</evidence>
<feature type="region of interest" description="Disordered" evidence="1">
    <location>
        <begin position="548"/>
        <end position="603"/>
    </location>
</feature>
<dbReference type="Proteomes" id="UP000294739">
    <property type="component" value="Unassembled WGS sequence"/>
</dbReference>
<feature type="transmembrane region" description="Helical" evidence="2">
    <location>
        <begin position="33"/>
        <end position="49"/>
    </location>
</feature>
<dbReference type="Gene3D" id="3.10.620.30">
    <property type="match status" value="1"/>
</dbReference>
<keyword evidence="6" id="KW-1185">Reference proteome</keyword>
<feature type="transmembrane region" description="Helical" evidence="2">
    <location>
        <begin position="611"/>
        <end position="633"/>
    </location>
</feature>
<dbReference type="InParanoid" id="A0A4R5CAG7"/>
<evidence type="ECO:0000256" key="1">
    <source>
        <dbReference type="SAM" id="MobiDB-lite"/>
    </source>
</evidence>
<dbReference type="InterPro" id="IPR052901">
    <property type="entry name" value="Bact_TGase-like"/>
</dbReference>
<dbReference type="InterPro" id="IPR038765">
    <property type="entry name" value="Papain-like_cys_pep_sf"/>
</dbReference>
<dbReference type="SMART" id="SM00460">
    <property type="entry name" value="TGc"/>
    <property type="match status" value="1"/>
</dbReference>
<evidence type="ECO:0000259" key="4">
    <source>
        <dbReference type="SMART" id="SM00460"/>
    </source>
</evidence>
<feature type="domain" description="Transglutaminase-like" evidence="4">
    <location>
        <begin position="480"/>
        <end position="550"/>
    </location>
</feature>
<feature type="transmembrane region" description="Helical" evidence="2">
    <location>
        <begin position="152"/>
        <end position="170"/>
    </location>
</feature>
<dbReference type="InterPro" id="IPR021878">
    <property type="entry name" value="TgpA_N"/>
</dbReference>
<feature type="compositionally biased region" description="Gly residues" evidence="1">
    <location>
        <begin position="585"/>
        <end position="603"/>
    </location>
</feature>
<reference evidence="5 6" key="1">
    <citation type="submission" date="2019-03" db="EMBL/GenBank/DDBJ databases">
        <title>Draft genome sequences of novel Actinobacteria.</title>
        <authorList>
            <person name="Sahin N."/>
            <person name="Ay H."/>
            <person name="Saygin H."/>
        </authorList>
    </citation>
    <scope>NUCLEOTIDE SEQUENCE [LARGE SCALE GENOMIC DNA]</scope>
    <source>
        <strain evidence="5 6">5K138</strain>
    </source>
</reference>
<keyword evidence="2" id="KW-0812">Transmembrane</keyword>
<sequence>MSGTTRSTAVAATASLLAAAPLAAVTAADRWLVVAAVPIVLVATAGWALRRVRLPATTVVVIQTALVTWWLGVLAALGGPAAWSAGAVGWRAFVPSPEWADRLGDTAGAGVATLREHAAPVPVDPGVVVLLVGCVGVMAVAVDLVAVALRRVALAGPILASAYLVAAGVLPNGVPWAWFVPPACGYLLLLAVEHTRHVTHWGRGCAVDAAGLPKRPGTALARTARRVGGLALVAAVAVPAVLPGVGDGVLPGRWGDVERWASAPAPGEDPIVDIHRNLRRPDDVTVIEFTTWSGDPPYLRSAVYGEFDGRQWHQAGGDILGRVEVGLPPPPGLAATEVTLIGYDLTLTDDYPWRSLPLPYPSRYVDIEGEWYYDAATLAVVSPTDDPRGTSYHVEAVDVAADPEAMRDATDPGHRLDPMRELPDGLAETIRPYVEEAVGGAATGYDQARALEEWFRAGGGFTYDLDVVDQGGSAASLVTFLEDRRGYCEQYAATMAVMARSLGIPARLAVGFLPGERADDGRYIVSAHDAHAWPELYFAGTGWVGFEPTPPDRGTGIPDDTEPDAGQLDGDRPDGDRPGAAPTGSAGGSAGMPGLPGDGEPGITGVDGGSLAWLLGGAAAATIALAVAARSVSSRREHRRRWRRAAATPALAAEAAWADLRLMALDLGLTRASLASPRVTAHRLAEIVELDQESRRLLDGVVRAVERARYGPHVDPVPTLERDVAMLRRTLLRSRPAARRLLARLWPATGAAAGRGGTPPRPRPAG</sequence>
<keyword evidence="2" id="KW-0472">Membrane</keyword>
<dbReference type="PANTHER" id="PTHR42736:SF1">
    <property type="entry name" value="PROTEIN-GLUTAMINE GAMMA-GLUTAMYLTRANSFERASE"/>
    <property type="match status" value="1"/>
</dbReference>
<keyword evidence="2" id="KW-1133">Transmembrane helix</keyword>
<feature type="transmembrane region" description="Helical" evidence="2">
    <location>
        <begin position="126"/>
        <end position="145"/>
    </location>
</feature>
<dbReference type="RefSeq" id="WP_131901986.1">
    <property type="nucleotide sequence ID" value="NZ_SMKZ01000089.1"/>
</dbReference>